<accession>A0A6J6FXJ3</accession>
<reference evidence="2" key="1">
    <citation type="submission" date="2020-05" db="EMBL/GenBank/DDBJ databases">
        <authorList>
            <person name="Chiriac C."/>
            <person name="Salcher M."/>
            <person name="Ghai R."/>
            <person name="Kavagutti S V."/>
        </authorList>
    </citation>
    <scope>NUCLEOTIDE SEQUENCE</scope>
</reference>
<evidence type="ECO:0000313" key="2">
    <source>
        <dbReference type="EMBL" id="CAB4593796.1"/>
    </source>
</evidence>
<keyword evidence="1" id="KW-1133">Transmembrane helix</keyword>
<organism evidence="2">
    <name type="scientific">freshwater metagenome</name>
    <dbReference type="NCBI Taxonomy" id="449393"/>
    <lineage>
        <taxon>unclassified sequences</taxon>
        <taxon>metagenomes</taxon>
        <taxon>ecological metagenomes</taxon>
    </lineage>
</organism>
<sequence length="106" mass="10697">MVLGGVAGVVMSPIAAAIGAIVGRWLGGRRIGARLAVIVTVVATAAGIALLLALNGGRLVDERSTYGPLRHVVVLGVLAAAVGIALHEVAHRVLLGGRLRRRPATG</sequence>
<feature type="transmembrane region" description="Helical" evidence="1">
    <location>
        <begin position="33"/>
        <end position="53"/>
    </location>
</feature>
<proteinExistence type="predicted"/>
<dbReference type="AlphaFoldDB" id="A0A6J6FXJ3"/>
<gene>
    <name evidence="2" type="ORF">UFOPK1493_03890</name>
</gene>
<evidence type="ECO:0000256" key="1">
    <source>
        <dbReference type="SAM" id="Phobius"/>
    </source>
</evidence>
<dbReference type="EMBL" id="CAEZSR010000253">
    <property type="protein sequence ID" value="CAB4593796.1"/>
    <property type="molecule type" value="Genomic_DNA"/>
</dbReference>
<feature type="transmembrane region" description="Helical" evidence="1">
    <location>
        <begin position="73"/>
        <end position="95"/>
    </location>
</feature>
<protein>
    <submittedName>
        <fullName evidence="2">Unannotated protein</fullName>
    </submittedName>
</protein>
<keyword evidence="1" id="KW-0472">Membrane</keyword>
<keyword evidence="1" id="KW-0812">Transmembrane</keyword>
<feature type="transmembrane region" description="Helical" evidence="1">
    <location>
        <begin position="6"/>
        <end position="26"/>
    </location>
</feature>
<name>A0A6J6FXJ3_9ZZZZ</name>